<proteinExistence type="predicted"/>
<accession>A0A8R1U500</accession>
<reference evidence="1" key="2">
    <citation type="submission" date="2022-06" db="UniProtKB">
        <authorList>
            <consortium name="EnsemblMetazoa"/>
        </authorList>
    </citation>
    <scope>IDENTIFICATION</scope>
    <source>
        <strain evidence="1">PS312</strain>
    </source>
</reference>
<accession>A0A2A6BXX9</accession>
<organism evidence="1 2">
    <name type="scientific">Pristionchus pacificus</name>
    <name type="common">Parasitic nematode worm</name>
    <dbReference type="NCBI Taxonomy" id="54126"/>
    <lineage>
        <taxon>Eukaryota</taxon>
        <taxon>Metazoa</taxon>
        <taxon>Ecdysozoa</taxon>
        <taxon>Nematoda</taxon>
        <taxon>Chromadorea</taxon>
        <taxon>Rhabditida</taxon>
        <taxon>Rhabditina</taxon>
        <taxon>Diplogasteromorpha</taxon>
        <taxon>Diplogasteroidea</taxon>
        <taxon>Neodiplogasteridae</taxon>
        <taxon>Pristionchus</taxon>
    </lineage>
</organism>
<reference evidence="2" key="1">
    <citation type="journal article" date="2008" name="Nat. Genet.">
        <title>The Pristionchus pacificus genome provides a unique perspective on nematode lifestyle and parasitism.</title>
        <authorList>
            <person name="Dieterich C."/>
            <person name="Clifton S.W."/>
            <person name="Schuster L.N."/>
            <person name="Chinwalla A."/>
            <person name="Delehaunty K."/>
            <person name="Dinkelacker I."/>
            <person name="Fulton L."/>
            <person name="Fulton R."/>
            <person name="Godfrey J."/>
            <person name="Minx P."/>
            <person name="Mitreva M."/>
            <person name="Roeseler W."/>
            <person name="Tian H."/>
            <person name="Witte H."/>
            <person name="Yang S.P."/>
            <person name="Wilson R.K."/>
            <person name="Sommer R.J."/>
        </authorList>
    </citation>
    <scope>NUCLEOTIDE SEQUENCE [LARGE SCALE GENOMIC DNA]</scope>
    <source>
        <strain evidence="2">PS312</strain>
    </source>
</reference>
<dbReference type="Proteomes" id="UP000005239">
    <property type="component" value="Unassembled WGS sequence"/>
</dbReference>
<dbReference type="EnsemblMetazoa" id="PPA05300.1">
    <property type="protein sequence ID" value="PPA05300.1"/>
    <property type="gene ID" value="WBGene00094854"/>
</dbReference>
<keyword evidence="2" id="KW-1185">Reference proteome</keyword>
<name>A0A2A6BXX9_PRIPA</name>
<evidence type="ECO:0000313" key="2">
    <source>
        <dbReference type="Proteomes" id="UP000005239"/>
    </source>
</evidence>
<dbReference type="AlphaFoldDB" id="A0A2A6BXX9"/>
<gene>
    <name evidence="1" type="primary">WBGene00094854</name>
</gene>
<evidence type="ECO:0000313" key="1">
    <source>
        <dbReference type="EnsemblMetazoa" id="PPA05300.1"/>
    </source>
</evidence>
<protein>
    <submittedName>
        <fullName evidence="1">Uncharacterized protein</fullName>
    </submittedName>
</protein>
<sequence>MAVVAPHPWTPPIFVHGEIVFDRTRAGDAFICIAEIIAVEENGYRVHYMIVQSGLEVGTQCFYPSPAHRPAIIAPYSFNVGDIVLGKMRAEFNNSKLYEVQITWREEYDCSFRYHITYVGYVTSWDHYVEAHEVSRLLFRIHKLTLNFSFTDSNGMNHVLPLEVTTRLPLENHKQAVVKWVNTMLARRVTKNRVTFVVRGQTLDSEISSHDLKLYGDDQVSVIVA</sequence>